<evidence type="ECO:0000256" key="16">
    <source>
        <dbReference type="HAMAP-Rule" id="MF_01113"/>
    </source>
</evidence>
<dbReference type="GO" id="GO:0006261">
    <property type="term" value="P:DNA-templated DNA replication"/>
    <property type="evidence" value="ECO:0007669"/>
    <property type="project" value="UniProtKB-UniRule"/>
</dbReference>
<comment type="catalytic activity">
    <reaction evidence="15 16">
        <text>DNA(n) + a 2'-deoxyribonucleoside 5'-triphosphate = DNA(n+1) + diphosphate</text>
        <dbReference type="Rhea" id="RHEA:22508"/>
        <dbReference type="Rhea" id="RHEA-COMP:17339"/>
        <dbReference type="Rhea" id="RHEA-COMP:17340"/>
        <dbReference type="ChEBI" id="CHEBI:33019"/>
        <dbReference type="ChEBI" id="CHEBI:61560"/>
        <dbReference type="ChEBI" id="CHEBI:173112"/>
        <dbReference type="EC" id="2.7.7.7"/>
    </reaction>
</comment>
<evidence type="ECO:0000256" key="12">
    <source>
        <dbReference type="ARBA" id="ARBA00022932"/>
    </source>
</evidence>
<dbReference type="InterPro" id="IPR022880">
    <property type="entry name" value="DNApol_IV"/>
</dbReference>
<dbReference type="Gene3D" id="3.30.1490.100">
    <property type="entry name" value="DNA polymerase, Y-family, little finger domain"/>
    <property type="match status" value="1"/>
</dbReference>
<sequence>MEKVIMHVDMDAFFAAVEVHDNPKLKGKPVIVGGTSERGVVSTCSYEARKYGVKSAMPVYIAKSKCPNGIFLPPRIGRYKEVSKEIFSILRSVTPYVEPLSIDEAYLDITNYTKNSVSTSKFIKEAVMKKTGLTLSVGISYNKFLAKLASDWDKPNGLTIIRKNMMPQILFPLPISKVYGLGKKSVKKLNDIGVFSIEELYKLPKDILIEFFGKYGIEVYDRIRGIDNRTVQILRQTKSIGRENTLKRDTDDKNELKEYLKAFSISISKQLLNKGFSAKTVILKTKTSSFENHTRSKTLPSYIYKPEDIYQEACEVLMEITLTEKVRLIGLSVSSLKENSLKQISLFDS</sequence>
<dbReference type="PANTHER" id="PTHR11076:SF33">
    <property type="entry name" value="DNA POLYMERASE KAPPA"/>
    <property type="match status" value="1"/>
</dbReference>
<dbReference type="Gene3D" id="3.30.70.270">
    <property type="match status" value="1"/>
</dbReference>
<keyword evidence="14 16" id="KW-0234">DNA repair</keyword>
<dbReference type="InterPro" id="IPR043502">
    <property type="entry name" value="DNA/RNA_pol_sf"/>
</dbReference>
<dbReference type="InterPro" id="IPR043128">
    <property type="entry name" value="Rev_trsase/Diguanyl_cyclase"/>
</dbReference>
<evidence type="ECO:0000313" key="18">
    <source>
        <dbReference type="EMBL" id="KOA18634.1"/>
    </source>
</evidence>
<evidence type="ECO:0000256" key="6">
    <source>
        <dbReference type="ARBA" id="ARBA00022679"/>
    </source>
</evidence>
<evidence type="ECO:0000256" key="10">
    <source>
        <dbReference type="ARBA" id="ARBA00022763"/>
    </source>
</evidence>
<dbReference type="GO" id="GO:0006281">
    <property type="term" value="P:DNA repair"/>
    <property type="evidence" value="ECO:0007669"/>
    <property type="project" value="UniProtKB-UniRule"/>
</dbReference>
<dbReference type="FunFam" id="3.30.1490.100:FF:000004">
    <property type="entry name" value="DNA polymerase IV"/>
    <property type="match status" value="1"/>
</dbReference>
<dbReference type="GO" id="GO:0009432">
    <property type="term" value="P:SOS response"/>
    <property type="evidence" value="ECO:0007669"/>
    <property type="project" value="TreeGrafter"/>
</dbReference>
<keyword evidence="5 16" id="KW-0963">Cytoplasm</keyword>
<reference evidence="19" key="1">
    <citation type="submission" date="2015-08" db="EMBL/GenBank/DDBJ databases">
        <title>Genome sequence of the strict anaerobe Clostridium homopropionicum LuHBu1 (DSM 5847T).</title>
        <authorList>
            <person name="Poehlein A."/>
            <person name="Beck M."/>
            <person name="Schiel-Bengelsdorf B."/>
            <person name="Bengelsdorf F.R."/>
            <person name="Daniel R."/>
            <person name="Duerre P."/>
        </authorList>
    </citation>
    <scope>NUCLEOTIDE SEQUENCE [LARGE SCALE GENOMIC DNA]</scope>
    <source>
        <strain evidence="19">DSM 5847</strain>
    </source>
</reference>
<dbReference type="RefSeq" id="WP_052222385.1">
    <property type="nucleotide sequence ID" value="NZ_LHUR01000036.1"/>
</dbReference>
<evidence type="ECO:0000259" key="17">
    <source>
        <dbReference type="PROSITE" id="PS50173"/>
    </source>
</evidence>
<protein>
    <recommendedName>
        <fullName evidence="16">DNA polymerase IV</fullName>
        <shortName evidence="16">Pol IV</shortName>
        <ecNumber evidence="16">2.7.7.7</ecNumber>
    </recommendedName>
</protein>
<feature type="binding site" evidence="16">
    <location>
        <position position="103"/>
    </location>
    <ligand>
        <name>Mg(2+)</name>
        <dbReference type="ChEBI" id="CHEBI:18420"/>
    </ligand>
</feature>
<dbReference type="NCBIfam" id="NF002677">
    <property type="entry name" value="PRK02406.1"/>
    <property type="match status" value="1"/>
</dbReference>
<dbReference type="Pfam" id="PF11799">
    <property type="entry name" value="IMS_C"/>
    <property type="match status" value="1"/>
</dbReference>
<evidence type="ECO:0000256" key="15">
    <source>
        <dbReference type="ARBA" id="ARBA00049244"/>
    </source>
</evidence>
<keyword evidence="6 16" id="KW-0808">Transferase</keyword>
<keyword evidence="13 16" id="KW-0238">DNA-binding</keyword>
<evidence type="ECO:0000256" key="14">
    <source>
        <dbReference type="ARBA" id="ARBA00023204"/>
    </source>
</evidence>
<dbReference type="PROSITE" id="PS50173">
    <property type="entry name" value="UMUC"/>
    <property type="match status" value="1"/>
</dbReference>
<dbReference type="GO" id="GO:0003887">
    <property type="term" value="F:DNA-directed DNA polymerase activity"/>
    <property type="evidence" value="ECO:0007669"/>
    <property type="project" value="UniProtKB-UniRule"/>
</dbReference>
<dbReference type="SUPFAM" id="SSF100879">
    <property type="entry name" value="Lesion bypass DNA polymerase (Y-family), little finger domain"/>
    <property type="match status" value="1"/>
</dbReference>
<comment type="caution">
    <text evidence="18">The sequence shown here is derived from an EMBL/GenBank/DDBJ whole genome shotgun (WGS) entry which is preliminary data.</text>
</comment>
<evidence type="ECO:0000256" key="1">
    <source>
        <dbReference type="ARBA" id="ARBA00004496"/>
    </source>
</evidence>
<feature type="domain" description="UmuC" evidence="17">
    <location>
        <begin position="5"/>
        <end position="182"/>
    </location>
</feature>
<dbReference type="PATRIC" id="fig|1121318.3.peg.2928"/>
<comment type="subcellular location">
    <subcellularLocation>
        <location evidence="1 16">Cytoplasm</location>
    </subcellularLocation>
</comment>
<dbReference type="GO" id="GO:0042276">
    <property type="term" value="P:error-prone translesion synthesis"/>
    <property type="evidence" value="ECO:0007669"/>
    <property type="project" value="TreeGrafter"/>
</dbReference>
<keyword evidence="10 16" id="KW-0227">DNA damage</keyword>
<keyword evidence="8 16" id="KW-0235">DNA replication</keyword>
<dbReference type="InterPro" id="IPR036775">
    <property type="entry name" value="DNA_pol_Y-fam_lit_finger_sf"/>
</dbReference>
<comment type="subunit">
    <text evidence="3 16">Monomer.</text>
</comment>
<dbReference type="CDD" id="cd03586">
    <property type="entry name" value="PolY_Pol_IV_kappa"/>
    <property type="match status" value="1"/>
</dbReference>
<dbReference type="InterPro" id="IPR024728">
    <property type="entry name" value="PolY_HhH_motif"/>
</dbReference>
<dbReference type="FunFam" id="3.40.1170.60:FF:000001">
    <property type="entry name" value="DNA polymerase IV"/>
    <property type="match status" value="1"/>
</dbReference>
<dbReference type="InterPro" id="IPR017961">
    <property type="entry name" value="DNA_pol_Y-fam_little_finger"/>
</dbReference>
<dbReference type="STRING" id="36844.SAMN04488501_11055"/>
<evidence type="ECO:0000256" key="13">
    <source>
        <dbReference type="ARBA" id="ARBA00023125"/>
    </source>
</evidence>
<dbReference type="HAMAP" id="MF_01113">
    <property type="entry name" value="DNApol_IV"/>
    <property type="match status" value="1"/>
</dbReference>
<dbReference type="Pfam" id="PF00817">
    <property type="entry name" value="IMS"/>
    <property type="match status" value="1"/>
</dbReference>
<evidence type="ECO:0000256" key="5">
    <source>
        <dbReference type="ARBA" id="ARBA00022490"/>
    </source>
</evidence>
<dbReference type="NCBIfam" id="NF010731">
    <property type="entry name" value="PRK14133.1"/>
    <property type="match status" value="1"/>
</dbReference>
<feature type="site" description="Substrate discrimination" evidence="16">
    <location>
        <position position="14"/>
    </location>
</feature>
<keyword evidence="9 16" id="KW-0479">Metal-binding</keyword>
<evidence type="ECO:0000256" key="2">
    <source>
        <dbReference type="ARBA" id="ARBA00010945"/>
    </source>
</evidence>
<dbReference type="Gene3D" id="3.40.1170.60">
    <property type="match status" value="1"/>
</dbReference>
<keyword evidence="19" id="KW-1185">Reference proteome</keyword>
<dbReference type="GO" id="GO:0003684">
    <property type="term" value="F:damaged DNA binding"/>
    <property type="evidence" value="ECO:0007669"/>
    <property type="project" value="InterPro"/>
</dbReference>
<keyword evidence="12 16" id="KW-0239">DNA-directed DNA polymerase</keyword>
<dbReference type="GO" id="GO:0005829">
    <property type="term" value="C:cytosol"/>
    <property type="evidence" value="ECO:0007669"/>
    <property type="project" value="TreeGrafter"/>
</dbReference>
<dbReference type="Gene3D" id="1.10.150.20">
    <property type="entry name" value="5' to 3' exonuclease, C-terminal subdomain"/>
    <property type="match status" value="1"/>
</dbReference>
<feature type="active site" evidence="16">
    <location>
        <position position="104"/>
    </location>
</feature>
<accession>A0A0L6Z6P4</accession>
<dbReference type="AlphaFoldDB" id="A0A0L6Z6P4"/>
<dbReference type="InterPro" id="IPR001126">
    <property type="entry name" value="UmuC"/>
</dbReference>
<gene>
    <name evidence="16 18" type="primary">dinB</name>
    <name evidence="18" type="ORF">CLHOM_29180</name>
</gene>
<comment type="similarity">
    <text evidence="2 16">Belongs to the DNA polymerase type-Y family.</text>
</comment>
<evidence type="ECO:0000256" key="11">
    <source>
        <dbReference type="ARBA" id="ARBA00022842"/>
    </source>
</evidence>
<dbReference type="InterPro" id="IPR050116">
    <property type="entry name" value="DNA_polymerase-Y"/>
</dbReference>
<comment type="function">
    <text evidence="16">Poorly processive, error-prone DNA polymerase involved in untargeted mutagenesis. Copies undamaged DNA at stalled replication forks, which arise in vivo from mismatched or misaligned primer ends. These misaligned primers can be extended by PolIV. Exhibits no 3'-5' exonuclease (proofreading) activity. May be involved in translesional synthesis, in conjunction with the beta clamp from PolIII.</text>
</comment>
<dbReference type="Pfam" id="PF11798">
    <property type="entry name" value="IMS_HHH"/>
    <property type="match status" value="1"/>
</dbReference>
<dbReference type="Proteomes" id="UP000037043">
    <property type="component" value="Unassembled WGS sequence"/>
</dbReference>
<evidence type="ECO:0000256" key="8">
    <source>
        <dbReference type="ARBA" id="ARBA00022705"/>
    </source>
</evidence>
<evidence type="ECO:0000256" key="9">
    <source>
        <dbReference type="ARBA" id="ARBA00022723"/>
    </source>
</evidence>
<keyword evidence="7 16" id="KW-0548">Nucleotidyltransferase</keyword>
<organism evidence="18 19">
    <name type="scientific">Clostridium homopropionicum DSM 5847</name>
    <dbReference type="NCBI Taxonomy" id="1121318"/>
    <lineage>
        <taxon>Bacteria</taxon>
        <taxon>Bacillati</taxon>
        <taxon>Bacillota</taxon>
        <taxon>Clostridia</taxon>
        <taxon>Eubacteriales</taxon>
        <taxon>Clostridiaceae</taxon>
        <taxon>Clostridium</taxon>
    </lineage>
</organism>
<dbReference type="EC" id="2.7.7.7" evidence="16"/>
<keyword evidence="11 16" id="KW-0460">Magnesium</keyword>
<evidence type="ECO:0000256" key="3">
    <source>
        <dbReference type="ARBA" id="ARBA00011245"/>
    </source>
</evidence>
<feature type="binding site" evidence="16">
    <location>
        <position position="9"/>
    </location>
    <ligand>
        <name>Mg(2+)</name>
        <dbReference type="ChEBI" id="CHEBI:18420"/>
    </ligand>
</feature>
<evidence type="ECO:0000256" key="4">
    <source>
        <dbReference type="ARBA" id="ARBA00022457"/>
    </source>
</evidence>
<dbReference type="PANTHER" id="PTHR11076">
    <property type="entry name" value="DNA REPAIR POLYMERASE UMUC / TRANSFERASE FAMILY MEMBER"/>
    <property type="match status" value="1"/>
</dbReference>
<keyword evidence="4 16" id="KW-0515">Mutator protein</keyword>
<evidence type="ECO:0000256" key="7">
    <source>
        <dbReference type="ARBA" id="ARBA00022695"/>
    </source>
</evidence>
<dbReference type="EMBL" id="LHUR01000036">
    <property type="protein sequence ID" value="KOA18634.1"/>
    <property type="molecule type" value="Genomic_DNA"/>
</dbReference>
<comment type="cofactor">
    <cofactor evidence="16">
        <name>Mg(2+)</name>
        <dbReference type="ChEBI" id="CHEBI:18420"/>
    </cofactor>
    <text evidence="16">Binds 2 magnesium ions per subunit.</text>
</comment>
<evidence type="ECO:0000313" key="19">
    <source>
        <dbReference type="Proteomes" id="UP000037043"/>
    </source>
</evidence>
<proteinExistence type="inferred from homology"/>
<name>A0A0L6Z6P4_9CLOT</name>
<dbReference type="GO" id="GO:0000287">
    <property type="term" value="F:magnesium ion binding"/>
    <property type="evidence" value="ECO:0007669"/>
    <property type="project" value="UniProtKB-UniRule"/>
</dbReference>
<dbReference type="SUPFAM" id="SSF56672">
    <property type="entry name" value="DNA/RNA polymerases"/>
    <property type="match status" value="1"/>
</dbReference>